<dbReference type="Proteomes" id="UP001208689">
    <property type="component" value="Chromosome"/>
</dbReference>
<evidence type="ECO:0000313" key="2">
    <source>
        <dbReference type="Proteomes" id="UP001208689"/>
    </source>
</evidence>
<gene>
    <name evidence="1" type="ORF">NEF87_003303</name>
</gene>
<sequence>MKTLNEQIQDILTPNNAIGLINQEKIYELSPLIPVSIYFEMIEDFDDALQQKYLRYLQMEGIVVFNGIIYETSRGLNFQGRLKEILTVYNAHFKRTIGNKKALLKLFDSVTPFEIANLTQDKVIFVMKNFRRSDMKGLVAIRYLPEYEIYYDKKIYQMPPCTLLVHIDENLNYDTPEVIAEDGSNFYEHPFVYADFYKFGQRICMGSFSHSTEQSQIYRLSFANAINSLLKQAVQILVSGYNRDVNPANGHLGTSQYEKFIKSKE</sequence>
<protein>
    <submittedName>
        <fullName evidence="1">Uncharacterized protein</fullName>
    </submittedName>
</protein>
<keyword evidence="2" id="KW-1185">Reference proteome</keyword>
<accession>A0ABY6HU20</accession>
<reference evidence="1" key="1">
    <citation type="submission" date="2022-09" db="EMBL/GenBank/DDBJ databases">
        <title>Actin cytoskeleton and complex cell architecture in an #Asgard archaeon.</title>
        <authorList>
            <person name="Ponce Toledo R.I."/>
            <person name="Schleper C."/>
            <person name="Rodrigues Oliveira T."/>
            <person name="Wollweber F."/>
            <person name="Xu J."/>
            <person name="Rittmann S."/>
            <person name="Klingl A."/>
            <person name="Pilhofer M."/>
        </authorList>
    </citation>
    <scope>NUCLEOTIDE SEQUENCE</scope>
    <source>
        <strain evidence="1">B-35</strain>
    </source>
</reference>
<organism evidence="1 2">
    <name type="scientific">Candidatus Lokiarchaeum ossiferum</name>
    <dbReference type="NCBI Taxonomy" id="2951803"/>
    <lineage>
        <taxon>Archaea</taxon>
        <taxon>Promethearchaeati</taxon>
        <taxon>Promethearchaeota</taxon>
        <taxon>Promethearchaeia</taxon>
        <taxon>Promethearchaeales</taxon>
        <taxon>Promethearchaeaceae</taxon>
        <taxon>Candidatus Lokiarchaeum</taxon>
    </lineage>
</organism>
<proteinExistence type="predicted"/>
<dbReference type="EMBL" id="CP104013">
    <property type="protein sequence ID" value="UYP47018.1"/>
    <property type="molecule type" value="Genomic_DNA"/>
</dbReference>
<evidence type="ECO:0000313" key="1">
    <source>
        <dbReference type="EMBL" id="UYP47018.1"/>
    </source>
</evidence>
<name>A0ABY6HU20_9ARCH</name>